<evidence type="ECO:0000256" key="1">
    <source>
        <dbReference type="ARBA" id="ARBA00004651"/>
    </source>
</evidence>
<feature type="transmembrane region" description="Helical" evidence="6">
    <location>
        <begin position="16"/>
        <end position="33"/>
    </location>
</feature>
<dbReference type="InterPro" id="IPR001851">
    <property type="entry name" value="ABC_transp_permease"/>
</dbReference>
<keyword evidence="2" id="KW-1003">Cell membrane</keyword>
<dbReference type="Pfam" id="PF02653">
    <property type="entry name" value="BPD_transp_2"/>
    <property type="match status" value="1"/>
</dbReference>
<sequence length="322" mass="34600">MEILHSNIKKSKKSKNLVYISIILILIFFTLIVPDFLSISNLVTILITMSIISILGMGVTFVLAAGEIDISTGALMSVPAVILGKLLSNGFSLWISLLVALLSALFIGFLNGFVTTKIGLPSFITTLGTSGISMGLSRVISNNTPILVQNKFISTIFAGSLLGVPKLVIWMFALAILGFVVLNKMQLGRNLQCIGDNREAAFSYGININRSITLAFMISSLYVFFAGILIVARTSYATPGVGESLVLSAIVAPVIGGNPIQGGKSNIINTLIGAFFLSLISNGLFALNFPSWTSNIVIGIVILVVLTINSLRQIYQREMERF</sequence>
<protein>
    <submittedName>
        <fullName evidence="7">Ribose/xylose/arabinose/galactoside ABC-type transport system permease subunit</fullName>
    </submittedName>
</protein>
<keyword evidence="3 6" id="KW-0812">Transmembrane</keyword>
<feature type="transmembrane region" description="Helical" evidence="6">
    <location>
        <begin position="212"/>
        <end position="230"/>
    </location>
</feature>
<dbReference type="EMBL" id="JAURUP010000023">
    <property type="protein sequence ID" value="MDP9751465.1"/>
    <property type="molecule type" value="Genomic_DNA"/>
</dbReference>
<name>A0ABT9M6F8_9THEO</name>
<feature type="transmembrane region" description="Helical" evidence="6">
    <location>
        <begin position="267"/>
        <end position="286"/>
    </location>
</feature>
<evidence type="ECO:0000256" key="3">
    <source>
        <dbReference type="ARBA" id="ARBA00022692"/>
    </source>
</evidence>
<reference evidence="7 8" key="1">
    <citation type="submission" date="2023-07" db="EMBL/GenBank/DDBJ databases">
        <title>Genomic Encyclopedia of Type Strains, Phase IV (KMG-IV): sequencing the most valuable type-strain genomes for metagenomic binning, comparative biology and taxonomic classification.</title>
        <authorList>
            <person name="Goeker M."/>
        </authorList>
    </citation>
    <scope>NUCLEOTIDE SEQUENCE [LARGE SCALE GENOMIC DNA]</scope>
    <source>
        <strain evidence="7 8">DSM 25963</strain>
    </source>
</reference>
<evidence type="ECO:0000256" key="2">
    <source>
        <dbReference type="ARBA" id="ARBA00022475"/>
    </source>
</evidence>
<feature type="transmembrane region" description="Helical" evidence="6">
    <location>
        <begin position="93"/>
        <end position="113"/>
    </location>
</feature>
<feature type="transmembrane region" description="Helical" evidence="6">
    <location>
        <begin position="39"/>
        <end position="63"/>
    </location>
</feature>
<evidence type="ECO:0000313" key="7">
    <source>
        <dbReference type="EMBL" id="MDP9751465.1"/>
    </source>
</evidence>
<feature type="transmembrane region" description="Helical" evidence="6">
    <location>
        <begin position="120"/>
        <end position="140"/>
    </location>
</feature>
<keyword evidence="5 6" id="KW-0472">Membrane</keyword>
<feature type="transmembrane region" description="Helical" evidence="6">
    <location>
        <begin position="152"/>
        <end position="182"/>
    </location>
</feature>
<dbReference type="Proteomes" id="UP001223886">
    <property type="component" value="Unassembled WGS sequence"/>
</dbReference>
<keyword evidence="8" id="KW-1185">Reference proteome</keyword>
<keyword evidence="4 6" id="KW-1133">Transmembrane helix</keyword>
<dbReference type="RefSeq" id="WP_307681376.1">
    <property type="nucleotide sequence ID" value="NZ_JAURUP010000023.1"/>
</dbReference>
<organism evidence="7 8">
    <name type="scientific">Thermoanaerobacter pentosaceus</name>
    <dbReference type="NCBI Taxonomy" id="694059"/>
    <lineage>
        <taxon>Bacteria</taxon>
        <taxon>Bacillati</taxon>
        <taxon>Bacillota</taxon>
        <taxon>Clostridia</taxon>
        <taxon>Thermoanaerobacterales</taxon>
        <taxon>Thermoanaerobacteraceae</taxon>
        <taxon>Thermoanaerobacter</taxon>
    </lineage>
</organism>
<gene>
    <name evidence="7" type="ORF">J2S24_001976</name>
</gene>
<evidence type="ECO:0000313" key="8">
    <source>
        <dbReference type="Proteomes" id="UP001223886"/>
    </source>
</evidence>
<evidence type="ECO:0000256" key="6">
    <source>
        <dbReference type="SAM" id="Phobius"/>
    </source>
</evidence>
<accession>A0ABT9M6F8</accession>
<proteinExistence type="predicted"/>
<evidence type="ECO:0000256" key="5">
    <source>
        <dbReference type="ARBA" id="ARBA00023136"/>
    </source>
</evidence>
<feature type="transmembrane region" description="Helical" evidence="6">
    <location>
        <begin position="292"/>
        <end position="311"/>
    </location>
</feature>
<evidence type="ECO:0000256" key="4">
    <source>
        <dbReference type="ARBA" id="ARBA00022989"/>
    </source>
</evidence>
<dbReference type="CDD" id="cd06579">
    <property type="entry name" value="TM_PBP1_transp_AraH_like"/>
    <property type="match status" value="1"/>
</dbReference>
<comment type="subcellular location">
    <subcellularLocation>
        <location evidence="1">Cell membrane</location>
        <topology evidence="1">Multi-pass membrane protein</topology>
    </subcellularLocation>
</comment>
<dbReference type="PANTHER" id="PTHR32196">
    <property type="entry name" value="ABC TRANSPORTER PERMEASE PROTEIN YPHD-RELATED-RELATED"/>
    <property type="match status" value="1"/>
</dbReference>
<comment type="caution">
    <text evidence="7">The sequence shown here is derived from an EMBL/GenBank/DDBJ whole genome shotgun (WGS) entry which is preliminary data.</text>
</comment>